<dbReference type="EMBL" id="JACWZZ010000002">
    <property type="protein sequence ID" value="MBD2714977.1"/>
    <property type="molecule type" value="Genomic_DNA"/>
</dbReference>
<dbReference type="InterPro" id="IPR016084">
    <property type="entry name" value="Haem_Oase-like_multi-hlx"/>
</dbReference>
<proteinExistence type="predicted"/>
<dbReference type="Proteomes" id="UP000642468">
    <property type="component" value="Unassembled WGS sequence"/>
</dbReference>
<organism evidence="1 2">
    <name type="scientific">Hymenobacter duratus</name>
    <dbReference type="NCBI Taxonomy" id="2771356"/>
    <lineage>
        <taxon>Bacteria</taxon>
        <taxon>Pseudomonadati</taxon>
        <taxon>Bacteroidota</taxon>
        <taxon>Cytophagia</taxon>
        <taxon>Cytophagales</taxon>
        <taxon>Hymenobacteraceae</taxon>
        <taxon>Hymenobacter</taxon>
    </lineage>
</organism>
<name>A0ABR8JI10_9BACT</name>
<accession>A0ABR8JI10</accession>
<comment type="caution">
    <text evidence="1">The sequence shown here is derived from an EMBL/GenBank/DDBJ whole genome shotgun (WGS) entry which is preliminary data.</text>
</comment>
<dbReference type="InterPro" id="IPR016053">
    <property type="entry name" value="Haem_Oase-like"/>
</dbReference>
<keyword evidence="2" id="KW-1185">Reference proteome</keyword>
<dbReference type="Pfam" id="PF01126">
    <property type="entry name" value="Heme_oxygenase"/>
    <property type="match status" value="1"/>
</dbReference>
<sequence>MTNSPASPGILHRLRTETRPYHDALEQNRFNQELTAGTLTPEATAHFLAKMYGFLKPYEDRLRQQQQHFAPEWAIAHRYRAHLILQDLPAGSAALPLCPALPPLHTWPQLLGAMYVLEGSTLGGQVIARQLAKAAIPARTYFSGYAERTGPMWKSFCQLLGQAVTPENEDEVVASAGRTFQHLDAWINT</sequence>
<dbReference type="SUPFAM" id="SSF48613">
    <property type="entry name" value="Heme oxygenase-like"/>
    <property type="match status" value="1"/>
</dbReference>
<evidence type="ECO:0000313" key="2">
    <source>
        <dbReference type="Proteomes" id="UP000642468"/>
    </source>
</evidence>
<gene>
    <name evidence="1" type="ORF">IC231_08010</name>
</gene>
<dbReference type="Gene3D" id="1.20.910.10">
    <property type="entry name" value="Heme oxygenase-like"/>
    <property type="match status" value="1"/>
</dbReference>
<protein>
    <submittedName>
        <fullName evidence="1">Biliverdin-producing heme oxygenase</fullName>
    </submittedName>
</protein>
<dbReference type="CDD" id="cd19166">
    <property type="entry name" value="HemeO-bac"/>
    <property type="match status" value="1"/>
</dbReference>
<evidence type="ECO:0000313" key="1">
    <source>
        <dbReference type="EMBL" id="MBD2714977.1"/>
    </source>
</evidence>
<reference evidence="1 2" key="1">
    <citation type="submission" date="2020-09" db="EMBL/GenBank/DDBJ databases">
        <authorList>
            <person name="Kim M.K."/>
        </authorList>
    </citation>
    <scope>NUCLEOTIDE SEQUENCE [LARGE SCALE GENOMIC DNA]</scope>
    <source>
        <strain evidence="1 2">BT646</strain>
    </source>
</reference>
<dbReference type="RefSeq" id="WP_190784033.1">
    <property type="nucleotide sequence ID" value="NZ_JACWZZ010000002.1"/>
</dbReference>